<keyword evidence="3 6" id="KW-0479">Metal-binding</keyword>
<keyword evidence="7" id="KW-0503">Monooxygenase</keyword>
<dbReference type="Proteomes" id="UP000094569">
    <property type="component" value="Unassembled WGS sequence"/>
</dbReference>
<comment type="caution">
    <text evidence="9">The sequence shown here is derived from an EMBL/GenBank/DDBJ whole genome shotgun (WGS) entry which is preliminary data.</text>
</comment>
<dbReference type="InterPro" id="IPR001128">
    <property type="entry name" value="Cyt_P450"/>
</dbReference>
<accession>A0A1E3B2Z6</accession>
<evidence type="ECO:0000256" key="6">
    <source>
        <dbReference type="PIRSR" id="PIRSR602403-1"/>
    </source>
</evidence>
<feature type="binding site" description="axial binding residue" evidence="6">
    <location>
        <position position="450"/>
    </location>
    <ligand>
        <name>heme</name>
        <dbReference type="ChEBI" id="CHEBI:30413"/>
    </ligand>
    <ligandPart>
        <name>Fe</name>
        <dbReference type="ChEBI" id="CHEBI:18248"/>
    </ligandPart>
</feature>
<dbReference type="Pfam" id="PF00067">
    <property type="entry name" value="p450"/>
    <property type="match status" value="1"/>
</dbReference>
<dbReference type="PRINTS" id="PR00385">
    <property type="entry name" value="P450"/>
</dbReference>
<evidence type="ECO:0000256" key="5">
    <source>
        <dbReference type="ARBA" id="ARBA00023004"/>
    </source>
</evidence>
<dbReference type="Gene3D" id="1.10.630.10">
    <property type="entry name" value="Cytochrome P450"/>
    <property type="match status" value="1"/>
</dbReference>
<evidence type="ECO:0000313" key="9">
    <source>
        <dbReference type="EMBL" id="ODM15307.1"/>
    </source>
</evidence>
<name>A0A1E3B2Z6_ASPCR</name>
<organism evidence="9 10">
    <name type="scientific">Aspergillus cristatus</name>
    <name type="common">Chinese Fuzhuan brick tea-fermentation fungus</name>
    <name type="synonym">Eurotium cristatum</name>
    <dbReference type="NCBI Taxonomy" id="573508"/>
    <lineage>
        <taxon>Eukaryota</taxon>
        <taxon>Fungi</taxon>
        <taxon>Dikarya</taxon>
        <taxon>Ascomycota</taxon>
        <taxon>Pezizomycotina</taxon>
        <taxon>Eurotiomycetes</taxon>
        <taxon>Eurotiomycetidae</taxon>
        <taxon>Eurotiales</taxon>
        <taxon>Aspergillaceae</taxon>
        <taxon>Aspergillus</taxon>
        <taxon>Aspergillus subgen. Aspergillus</taxon>
    </lineage>
</organism>
<dbReference type="EMBL" id="JXNT01000017">
    <property type="protein sequence ID" value="ODM15307.1"/>
    <property type="molecule type" value="Genomic_DNA"/>
</dbReference>
<dbReference type="STRING" id="573508.A0A1E3B2Z6"/>
<dbReference type="SUPFAM" id="SSF48264">
    <property type="entry name" value="Cytochrome P450"/>
    <property type="match status" value="1"/>
</dbReference>
<keyword evidence="8" id="KW-1133">Transmembrane helix</keyword>
<feature type="transmembrane region" description="Helical" evidence="8">
    <location>
        <begin position="15"/>
        <end position="37"/>
    </location>
</feature>
<dbReference type="InterPro" id="IPR036396">
    <property type="entry name" value="Cyt_P450_sf"/>
</dbReference>
<evidence type="ECO:0000256" key="4">
    <source>
        <dbReference type="ARBA" id="ARBA00023002"/>
    </source>
</evidence>
<dbReference type="PANTHER" id="PTHR24305">
    <property type="entry name" value="CYTOCHROME P450"/>
    <property type="match status" value="1"/>
</dbReference>
<protein>
    <recommendedName>
        <fullName evidence="11">Trichodiene oxygenase</fullName>
    </recommendedName>
</protein>
<reference evidence="9 10" key="1">
    <citation type="journal article" date="2016" name="BMC Genomics">
        <title>Comparative genomic and transcriptomic analyses of the Fuzhuan brick tea-fermentation fungus Aspergillus cristatus.</title>
        <authorList>
            <person name="Ge Y."/>
            <person name="Wang Y."/>
            <person name="Liu Y."/>
            <person name="Tan Y."/>
            <person name="Ren X."/>
            <person name="Zhang X."/>
            <person name="Hyde K.D."/>
            <person name="Liu Y."/>
            <person name="Liu Z."/>
        </authorList>
    </citation>
    <scope>NUCLEOTIDE SEQUENCE [LARGE SCALE GENOMIC DNA]</scope>
    <source>
        <strain evidence="9 10">GZAAS20.1005</strain>
    </source>
</reference>
<evidence type="ECO:0000256" key="3">
    <source>
        <dbReference type="ARBA" id="ARBA00022723"/>
    </source>
</evidence>
<evidence type="ECO:0000256" key="1">
    <source>
        <dbReference type="ARBA" id="ARBA00001971"/>
    </source>
</evidence>
<dbReference type="CDD" id="cd11062">
    <property type="entry name" value="CYP58-like"/>
    <property type="match status" value="1"/>
</dbReference>
<dbReference type="GO" id="GO:0005506">
    <property type="term" value="F:iron ion binding"/>
    <property type="evidence" value="ECO:0007669"/>
    <property type="project" value="InterPro"/>
</dbReference>
<keyword evidence="4 7" id="KW-0560">Oxidoreductase</keyword>
<dbReference type="InterPro" id="IPR017972">
    <property type="entry name" value="Cyt_P450_CS"/>
</dbReference>
<dbReference type="VEuPathDB" id="FungiDB:SI65_09248"/>
<evidence type="ECO:0000313" key="10">
    <source>
        <dbReference type="Proteomes" id="UP000094569"/>
    </source>
</evidence>
<sequence>MSIFNWIYTPESSQLFISVLFCAAVNVIGVVVYRIFFHPLAHIPGPRLAGATSLYCYWYNARGGRFYLQIQKLHEQYGPVVRITPNEIHLSDPNNLDKIYSIGSRYGKHGDFYRAVGSEKASLATESPKAHRIKRSAINPFFSCRKVLSLEEVVQDAAKKVVSRMQSAFETSGRLDLHYAFRAVSVDVITDYAFDESYKLLDAPDFGKEFFDVIRGFGPATLFFQTFPIVRYVALRVPSWLSVLFKKPWRKMLQHRQNARNQVLRVKDAVDKGEKSKRTIFHHLLQLDDVEGYVPSVDYLADEAYIVLGAAADTTGNALTIATYNAVINQEIYQRLTTELTESFPDPDADIDFTSLGKLPYLTGVIKEALRLSFGVPGRLPRVVPKGGAQFNGYTVPEGTVVSMSSWVMHHNEEIFPNSTKFDPNRWSDPEVCKALEKYLFAFGKGSRQCVGMPLAYCELYVTLGRVFRQFGDLKTRKKSSEELVLDDYFSGYHPEEYAQFVFERAR</sequence>
<keyword evidence="8" id="KW-0812">Transmembrane</keyword>
<comment type="similarity">
    <text evidence="2 7">Belongs to the cytochrome P450 family.</text>
</comment>
<dbReference type="PANTHER" id="PTHR24305:SF152">
    <property type="entry name" value="P450, PUTATIVE (EUROFUNG)-RELATED"/>
    <property type="match status" value="1"/>
</dbReference>
<dbReference type="AlphaFoldDB" id="A0A1E3B2Z6"/>
<dbReference type="GO" id="GO:0020037">
    <property type="term" value="F:heme binding"/>
    <property type="evidence" value="ECO:0007669"/>
    <property type="project" value="InterPro"/>
</dbReference>
<gene>
    <name evidence="9" type="ORF">SI65_09248</name>
</gene>
<keyword evidence="5 6" id="KW-0408">Iron</keyword>
<evidence type="ECO:0000256" key="2">
    <source>
        <dbReference type="ARBA" id="ARBA00010617"/>
    </source>
</evidence>
<comment type="cofactor">
    <cofactor evidence="1 6">
        <name>heme</name>
        <dbReference type="ChEBI" id="CHEBI:30413"/>
    </cofactor>
</comment>
<keyword evidence="10" id="KW-1185">Reference proteome</keyword>
<evidence type="ECO:0008006" key="11">
    <source>
        <dbReference type="Google" id="ProtNLM"/>
    </source>
</evidence>
<proteinExistence type="inferred from homology"/>
<evidence type="ECO:0000256" key="8">
    <source>
        <dbReference type="SAM" id="Phobius"/>
    </source>
</evidence>
<evidence type="ECO:0000256" key="7">
    <source>
        <dbReference type="RuleBase" id="RU000461"/>
    </source>
</evidence>
<dbReference type="GO" id="GO:0004497">
    <property type="term" value="F:monooxygenase activity"/>
    <property type="evidence" value="ECO:0007669"/>
    <property type="project" value="UniProtKB-KW"/>
</dbReference>
<keyword evidence="6 7" id="KW-0349">Heme</keyword>
<dbReference type="PRINTS" id="PR00465">
    <property type="entry name" value="EP450IV"/>
</dbReference>
<dbReference type="InterPro" id="IPR050121">
    <property type="entry name" value="Cytochrome_P450_monoxygenase"/>
</dbReference>
<keyword evidence="8" id="KW-0472">Membrane</keyword>
<dbReference type="PROSITE" id="PS00086">
    <property type="entry name" value="CYTOCHROME_P450"/>
    <property type="match status" value="1"/>
</dbReference>
<dbReference type="OrthoDB" id="3945418at2759"/>
<dbReference type="GO" id="GO:0016705">
    <property type="term" value="F:oxidoreductase activity, acting on paired donors, with incorporation or reduction of molecular oxygen"/>
    <property type="evidence" value="ECO:0007669"/>
    <property type="project" value="InterPro"/>
</dbReference>
<dbReference type="InterPro" id="IPR002403">
    <property type="entry name" value="Cyt_P450_E_grp-IV"/>
</dbReference>